<dbReference type="GO" id="GO:0004523">
    <property type="term" value="F:RNA-DNA hybrid ribonuclease activity"/>
    <property type="evidence" value="ECO:0007669"/>
    <property type="project" value="InterPro"/>
</dbReference>
<keyword evidence="3" id="KW-1185">Reference proteome</keyword>
<feature type="domain" description="RNase H type-1" evidence="1">
    <location>
        <begin position="2"/>
        <end position="120"/>
    </location>
</feature>
<evidence type="ECO:0000259" key="1">
    <source>
        <dbReference type="Pfam" id="PF13456"/>
    </source>
</evidence>
<dbReference type="AlphaFoldDB" id="A0A6A3ASH5"/>
<dbReference type="CDD" id="cd06222">
    <property type="entry name" value="RNase_H_like"/>
    <property type="match status" value="1"/>
</dbReference>
<dbReference type="PANTHER" id="PTHR47723:SF19">
    <property type="entry name" value="POLYNUCLEOTIDYL TRANSFERASE, RIBONUCLEASE H-LIKE SUPERFAMILY PROTEIN"/>
    <property type="match status" value="1"/>
</dbReference>
<reference evidence="2" key="1">
    <citation type="submission" date="2019-09" db="EMBL/GenBank/DDBJ databases">
        <title>Draft genome information of white flower Hibiscus syriacus.</title>
        <authorList>
            <person name="Kim Y.-M."/>
        </authorList>
    </citation>
    <scope>NUCLEOTIDE SEQUENCE [LARGE SCALE GENOMIC DNA]</scope>
    <source>
        <strain evidence="2">YM2019G1</strain>
    </source>
</reference>
<comment type="caution">
    <text evidence="2">The sequence shown here is derived from an EMBL/GenBank/DDBJ whole genome shotgun (WGS) entry which is preliminary data.</text>
</comment>
<dbReference type="SUPFAM" id="SSF53098">
    <property type="entry name" value="Ribonuclease H-like"/>
    <property type="match status" value="1"/>
</dbReference>
<dbReference type="InterPro" id="IPR012337">
    <property type="entry name" value="RNaseH-like_sf"/>
</dbReference>
<dbReference type="EMBL" id="VEPZ02000961">
    <property type="protein sequence ID" value="KAE8707641.1"/>
    <property type="molecule type" value="Genomic_DNA"/>
</dbReference>
<accession>A0A6A3ASH5</accession>
<dbReference type="Gene3D" id="3.30.420.10">
    <property type="entry name" value="Ribonuclease H-like superfamily/Ribonuclease H"/>
    <property type="match status" value="1"/>
</dbReference>
<gene>
    <name evidence="2" type="ORF">F3Y22_tig00110378pilonHSYRG00042</name>
</gene>
<evidence type="ECO:0000313" key="2">
    <source>
        <dbReference type="EMBL" id="KAE8707641.1"/>
    </source>
</evidence>
<sequence length="152" mass="17181">MNTDGARDPKDGYRSCGGVARNDKGEWFTGFARAVGTCTVLEAELWGVLEGLSHAWNLDARQVIIELDNMEACKLVSQRQQKHTNPVILQHIQEWLNKGWEVSFNQVKSQANRQADNITKLVQKNDFLGRSYHSAPIAVHALLHEDMLDLVR</sequence>
<name>A0A6A3ASH5_HIBSY</name>
<protein>
    <recommendedName>
        <fullName evidence="1">RNase H type-1 domain-containing protein</fullName>
    </recommendedName>
</protein>
<dbReference type="GO" id="GO:0003676">
    <property type="term" value="F:nucleic acid binding"/>
    <property type="evidence" value="ECO:0007669"/>
    <property type="project" value="InterPro"/>
</dbReference>
<dbReference type="Pfam" id="PF13456">
    <property type="entry name" value="RVT_3"/>
    <property type="match status" value="1"/>
</dbReference>
<proteinExistence type="predicted"/>
<evidence type="ECO:0000313" key="3">
    <source>
        <dbReference type="Proteomes" id="UP000436088"/>
    </source>
</evidence>
<dbReference type="InterPro" id="IPR053151">
    <property type="entry name" value="RNase_H-like"/>
</dbReference>
<dbReference type="InterPro" id="IPR002156">
    <property type="entry name" value="RNaseH_domain"/>
</dbReference>
<dbReference type="InterPro" id="IPR036397">
    <property type="entry name" value="RNaseH_sf"/>
</dbReference>
<organism evidence="2 3">
    <name type="scientific">Hibiscus syriacus</name>
    <name type="common">Rose of Sharon</name>
    <dbReference type="NCBI Taxonomy" id="106335"/>
    <lineage>
        <taxon>Eukaryota</taxon>
        <taxon>Viridiplantae</taxon>
        <taxon>Streptophyta</taxon>
        <taxon>Embryophyta</taxon>
        <taxon>Tracheophyta</taxon>
        <taxon>Spermatophyta</taxon>
        <taxon>Magnoliopsida</taxon>
        <taxon>eudicotyledons</taxon>
        <taxon>Gunneridae</taxon>
        <taxon>Pentapetalae</taxon>
        <taxon>rosids</taxon>
        <taxon>malvids</taxon>
        <taxon>Malvales</taxon>
        <taxon>Malvaceae</taxon>
        <taxon>Malvoideae</taxon>
        <taxon>Hibiscus</taxon>
    </lineage>
</organism>
<dbReference type="Proteomes" id="UP000436088">
    <property type="component" value="Unassembled WGS sequence"/>
</dbReference>
<dbReference type="InterPro" id="IPR044730">
    <property type="entry name" value="RNase_H-like_dom_plant"/>
</dbReference>
<dbReference type="PANTHER" id="PTHR47723">
    <property type="entry name" value="OS05G0353850 PROTEIN"/>
    <property type="match status" value="1"/>
</dbReference>